<keyword evidence="4" id="KW-0804">Transcription</keyword>
<evidence type="ECO:0000259" key="6">
    <source>
        <dbReference type="PROSITE" id="PS50977"/>
    </source>
</evidence>
<dbReference type="PRINTS" id="PR00455">
    <property type="entry name" value="HTHTETR"/>
</dbReference>
<name>A0ABS4VV62_9PSEU</name>
<sequence length="222" mass="24598">MRQPAGRSARRSGGERKPREERWAELIEVATQVFYEKGYDGASLQDIADRLGMLKGSLYYYIQSKEDLLFDVISMVHKEGLEVVRSRASVESDPLQRLERVVAGHVEHTCRNLVAVAVFLHELSALPPERRQEVLGTEHAYQGVFRDLIEEAQREGLVRPDVEPRLAALSVLGSANWVYRWFRPGGAFTPEVIGAQLADMAVAGVATESALAARRAGIAALS</sequence>
<evidence type="ECO:0000256" key="4">
    <source>
        <dbReference type="ARBA" id="ARBA00023163"/>
    </source>
</evidence>
<dbReference type="PANTHER" id="PTHR30055:SF175">
    <property type="entry name" value="HTH-TYPE TRANSCRIPTIONAL REPRESSOR KSTR2"/>
    <property type="match status" value="1"/>
</dbReference>
<dbReference type="InterPro" id="IPR001647">
    <property type="entry name" value="HTH_TetR"/>
</dbReference>
<accession>A0ABS4VV62</accession>
<evidence type="ECO:0000256" key="3">
    <source>
        <dbReference type="ARBA" id="ARBA00023125"/>
    </source>
</evidence>
<gene>
    <name evidence="7" type="ORF">JOF36_003500</name>
</gene>
<comment type="caution">
    <text evidence="7">The sequence shown here is derived from an EMBL/GenBank/DDBJ whole genome shotgun (WGS) entry which is preliminary data.</text>
</comment>
<dbReference type="PANTHER" id="PTHR30055">
    <property type="entry name" value="HTH-TYPE TRANSCRIPTIONAL REGULATOR RUTR"/>
    <property type="match status" value="1"/>
</dbReference>
<reference evidence="7 8" key="1">
    <citation type="submission" date="2021-03" db="EMBL/GenBank/DDBJ databases">
        <title>Sequencing the genomes of 1000 actinobacteria strains.</title>
        <authorList>
            <person name="Klenk H.-P."/>
        </authorList>
    </citation>
    <scope>NUCLEOTIDE SEQUENCE [LARGE SCALE GENOMIC DNA]</scope>
    <source>
        <strain evidence="7 8">DSM 45256</strain>
    </source>
</reference>
<dbReference type="InterPro" id="IPR041490">
    <property type="entry name" value="KstR2_TetR_C"/>
</dbReference>
<evidence type="ECO:0000313" key="7">
    <source>
        <dbReference type="EMBL" id="MBP2367804.1"/>
    </source>
</evidence>
<dbReference type="Gene3D" id="1.10.357.10">
    <property type="entry name" value="Tetracycline Repressor, domain 2"/>
    <property type="match status" value="1"/>
</dbReference>
<protein>
    <submittedName>
        <fullName evidence="7">AcrR family transcriptional regulator</fullName>
    </submittedName>
</protein>
<organism evidence="7 8">
    <name type="scientific">Pseudonocardia parietis</name>
    <dbReference type="NCBI Taxonomy" id="570936"/>
    <lineage>
        <taxon>Bacteria</taxon>
        <taxon>Bacillati</taxon>
        <taxon>Actinomycetota</taxon>
        <taxon>Actinomycetes</taxon>
        <taxon>Pseudonocardiales</taxon>
        <taxon>Pseudonocardiaceae</taxon>
        <taxon>Pseudonocardia</taxon>
    </lineage>
</organism>
<dbReference type="SUPFAM" id="SSF48498">
    <property type="entry name" value="Tetracyclin repressor-like, C-terminal domain"/>
    <property type="match status" value="1"/>
</dbReference>
<dbReference type="InterPro" id="IPR050109">
    <property type="entry name" value="HTH-type_TetR-like_transc_reg"/>
</dbReference>
<dbReference type="EMBL" id="JAGINU010000001">
    <property type="protein sequence ID" value="MBP2367804.1"/>
    <property type="molecule type" value="Genomic_DNA"/>
</dbReference>
<feature type="domain" description="HTH tetR-type" evidence="6">
    <location>
        <begin position="20"/>
        <end position="80"/>
    </location>
</feature>
<proteinExistence type="predicted"/>
<dbReference type="Pfam" id="PF00440">
    <property type="entry name" value="TetR_N"/>
    <property type="match status" value="1"/>
</dbReference>
<dbReference type="InterPro" id="IPR036271">
    <property type="entry name" value="Tet_transcr_reg_TetR-rel_C_sf"/>
</dbReference>
<evidence type="ECO:0000256" key="2">
    <source>
        <dbReference type="ARBA" id="ARBA00023015"/>
    </source>
</evidence>
<dbReference type="Proteomes" id="UP001519295">
    <property type="component" value="Unassembled WGS sequence"/>
</dbReference>
<keyword evidence="2" id="KW-0805">Transcription regulation</keyword>
<keyword evidence="3 5" id="KW-0238">DNA-binding</keyword>
<dbReference type="Pfam" id="PF17932">
    <property type="entry name" value="TetR_C_24"/>
    <property type="match status" value="1"/>
</dbReference>
<evidence type="ECO:0000313" key="8">
    <source>
        <dbReference type="Proteomes" id="UP001519295"/>
    </source>
</evidence>
<evidence type="ECO:0000256" key="1">
    <source>
        <dbReference type="ARBA" id="ARBA00022491"/>
    </source>
</evidence>
<feature type="DNA-binding region" description="H-T-H motif" evidence="5">
    <location>
        <begin position="43"/>
        <end position="62"/>
    </location>
</feature>
<dbReference type="InterPro" id="IPR009057">
    <property type="entry name" value="Homeodomain-like_sf"/>
</dbReference>
<dbReference type="Gene3D" id="1.10.10.60">
    <property type="entry name" value="Homeodomain-like"/>
    <property type="match status" value="1"/>
</dbReference>
<dbReference type="SUPFAM" id="SSF46689">
    <property type="entry name" value="Homeodomain-like"/>
    <property type="match status" value="1"/>
</dbReference>
<evidence type="ECO:0000256" key="5">
    <source>
        <dbReference type="PROSITE-ProRule" id="PRU00335"/>
    </source>
</evidence>
<keyword evidence="1" id="KW-0678">Repressor</keyword>
<keyword evidence="8" id="KW-1185">Reference proteome</keyword>
<dbReference type="PROSITE" id="PS50977">
    <property type="entry name" value="HTH_TETR_2"/>
    <property type="match status" value="1"/>
</dbReference>
<dbReference type="RefSeq" id="WP_210027982.1">
    <property type="nucleotide sequence ID" value="NZ_JAGINU010000001.1"/>
</dbReference>